<keyword evidence="5" id="KW-0677">Repeat</keyword>
<dbReference type="Gene3D" id="1.50.40.10">
    <property type="entry name" value="Mitochondrial carrier domain"/>
    <property type="match status" value="2"/>
</dbReference>
<dbReference type="SUPFAM" id="SSF103506">
    <property type="entry name" value="Mitochondrial carrier"/>
    <property type="match status" value="1"/>
</dbReference>
<dbReference type="OMA" id="YWWGYES"/>
<evidence type="ECO:0000256" key="11">
    <source>
        <dbReference type="RuleBase" id="RU000488"/>
    </source>
</evidence>
<evidence type="ECO:0000256" key="7">
    <source>
        <dbReference type="ARBA" id="ARBA00022989"/>
    </source>
</evidence>
<dbReference type="PANTHER" id="PTHR45760:SF2">
    <property type="entry name" value="FI19922P1-RELATED"/>
    <property type="match status" value="1"/>
</dbReference>
<evidence type="ECO:0000256" key="10">
    <source>
        <dbReference type="PROSITE-ProRule" id="PRU00282"/>
    </source>
</evidence>
<keyword evidence="6" id="KW-0999">Mitochondrion inner membrane</keyword>
<dbReference type="Pfam" id="PF00153">
    <property type="entry name" value="Mito_carr"/>
    <property type="match status" value="4"/>
</dbReference>
<proteinExistence type="inferred from homology"/>
<dbReference type="PROSITE" id="PS50920">
    <property type="entry name" value="SOLCAR"/>
    <property type="match status" value="3"/>
</dbReference>
<evidence type="ECO:0000256" key="9">
    <source>
        <dbReference type="ARBA" id="ARBA00023136"/>
    </source>
</evidence>
<feature type="repeat" description="Solcar" evidence="10">
    <location>
        <begin position="162"/>
        <end position="246"/>
    </location>
</feature>
<evidence type="ECO:0000256" key="2">
    <source>
        <dbReference type="ARBA" id="ARBA00006375"/>
    </source>
</evidence>
<keyword evidence="8" id="KW-0496">Mitochondrion</keyword>
<feature type="repeat" description="Solcar" evidence="10">
    <location>
        <begin position="252"/>
        <end position="345"/>
    </location>
</feature>
<dbReference type="InterPro" id="IPR023395">
    <property type="entry name" value="MCP_dom_sf"/>
</dbReference>
<dbReference type="InterPro" id="IPR018108">
    <property type="entry name" value="MCP_transmembrane"/>
</dbReference>
<evidence type="ECO:0000256" key="8">
    <source>
        <dbReference type="ARBA" id="ARBA00023128"/>
    </source>
</evidence>
<keyword evidence="13" id="KW-1185">Reference proteome</keyword>
<feature type="repeat" description="Solcar" evidence="10">
    <location>
        <begin position="24"/>
        <end position="152"/>
    </location>
</feature>
<organism evidence="12 13">
    <name type="scientific">Tigriopus californicus</name>
    <name type="common">Marine copepod</name>
    <dbReference type="NCBI Taxonomy" id="6832"/>
    <lineage>
        <taxon>Eukaryota</taxon>
        <taxon>Metazoa</taxon>
        <taxon>Ecdysozoa</taxon>
        <taxon>Arthropoda</taxon>
        <taxon>Crustacea</taxon>
        <taxon>Multicrustacea</taxon>
        <taxon>Hexanauplia</taxon>
        <taxon>Copepoda</taxon>
        <taxon>Harpacticoida</taxon>
        <taxon>Harpacticidae</taxon>
        <taxon>Tigriopus</taxon>
    </lineage>
</organism>
<evidence type="ECO:0008006" key="14">
    <source>
        <dbReference type="Google" id="ProtNLM"/>
    </source>
</evidence>
<comment type="similarity">
    <text evidence="2 11">Belongs to the mitochondrial carrier (TC 2.A.29) family.</text>
</comment>
<dbReference type="InterPro" id="IPR045315">
    <property type="entry name" value="Mtm1-like"/>
</dbReference>
<evidence type="ECO:0000256" key="3">
    <source>
        <dbReference type="ARBA" id="ARBA00022448"/>
    </source>
</evidence>
<dbReference type="PROSITE" id="PS51257">
    <property type="entry name" value="PROKAR_LIPOPROTEIN"/>
    <property type="match status" value="1"/>
</dbReference>
<dbReference type="GO" id="GO:1990542">
    <property type="term" value="P:mitochondrial transmembrane transport"/>
    <property type="evidence" value="ECO:0007669"/>
    <property type="project" value="InterPro"/>
</dbReference>
<dbReference type="STRING" id="6832.A0A553P059"/>
<dbReference type="Proteomes" id="UP000318571">
    <property type="component" value="Chromosome 9"/>
</dbReference>
<comment type="subcellular location">
    <subcellularLocation>
        <location evidence="1">Mitochondrion inner membrane</location>
        <topology evidence="1">Multi-pass membrane protein</topology>
    </subcellularLocation>
</comment>
<protein>
    <recommendedName>
        <fullName evidence="14">Solute carrier family 25 member 40</fullName>
    </recommendedName>
</protein>
<reference evidence="12 13" key="1">
    <citation type="journal article" date="2018" name="Nat. Ecol. Evol.">
        <title>Genomic signatures of mitonuclear coevolution across populations of Tigriopus californicus.</title>
        <authorList>
            <person name="Barreto F.S."/>
            <person name="Watson E.T."/>
            <person name="Lima T.G."/>
            <person name="Willett C.S."/>
            <person name="Edmands S."/>
            <person name="Li W."/>
            <person name="Burton R.S."/>
        </authorList>
    </citation>
    <scope>NUCLEOTIDE SEQUENCE [LARGE SCALE GENOMIC DNA]</scope>
    <source>
        <strain evidence="12 13">San Diego</strain>
    </source>
</reference>
<evidence type="ECO:0000256" key="1">
    <source>
        <dbReference type="ARBA" id="ARBA00004448"/>
    </source>
</evidence>
<dbReference type="PANTHER" id="PTHR45760">
    <property type="entry name" value="FI19922P1-RELATED"/>
    <property type="match status" value="1"/>
</dbReference>
<dbReference type="AlphaFoldDB" id="A0A553P059"/>
<keyword evidence="3 11" id="KW-0813">Transport</keyword>
<keyword evidence="4 10" id="KW-0812">Transmembrane</keyword>
<evidence type="ECO:0000313" key="12">
    <source>
        <dbReference type="EMBL" id="TRY71057.1"/>
    </source>
</evidence>
<evidence type="ECO:0000256" key="5">
    <source>
        <dbReference type="ARBA" id="ARBA00022737"/>
    </source>
</evidence>
<keyword evidence="7" id="KW-1133">Transmembrane helix</keyword>
<dbReference type="OrthoDB" id="1747031at2759"/>
<dbReference type="EMBL" id="VCGU01000009">
    <property type="protein sequence ID" value="TRY71057.1"/>
    <property type="molecule type" value="Genomic_DNA"/>
</dbReference>
<dbReference type="GO" id="GO:0005743">
    <property type="term" value="C:mitochondrial inner membrane"/>
    <property type="evidence" value="ECO:0007669"/>
    <property type="project" value="UniProtKB-SubCell"/>
</dbReference>
<comment type="caution">
    <text evidence="12">The sequence shown here is derived from an EMBL/GenBank/DDBJ whole genome shotgun (WGS) entry which is preliminary data.</text>
</comment>
<keyword evidence="9 10" id="KW-0472">Membrane</keyword>
<evidence type="ECO:0000313" key="13">
    <source>
        <dbReference type="Proteomes" id="UP000318571"/>
    </source>
</evidence>
<evidence type="ECO:0000256" key="4">
    <source>
        <dbReference type="ARBA" id="ARBA00022692"/>
    </source>
</evidence>
<sequence length="355" mass="39179">MITTESKPAPAEAQINEALKVTPAQQMMSSCAGALLVSLFMTPLDVVKIRLQAQDMVFSRKCFLYSNGITDHLYARVNGDAPPPTALHTREEICNCRWYNRPKYFTGTLDALVKIGKVEGVSSLWSGLSPTLISAVPTTVIYFTTYERIKLAFLAHAPALDPETTVPLSSGAIARVFAVTVVSPLELIRTKMQSRRMALWQIREAIVSTVRSEGPRGLWKGYGATLYRDVPFSALYWPFYEYIRGHLISRDQAFGAAFISGALAGSTASALTLPMDVIKTRHQLEMGEHELTGKAQKKKTSLGTAREIVSQQGVRGLFTGLAPRVLKVAPACAIMISSYEYCKRFFAHHNELKAQ</sequence>
<name>A0A553P059_TIGCA</name>
<gene>
    <name evidence="12" type="ORF">TCAL_02401</name>
</gene>
<accession>A0A553P059</accession>
<evidence type="ECO:0000256" key="6">
    <source>
        <dbReference type="ARBA" id="ARBA00022792"/>
    </source>
</evidence>